<organism evidence="5 6">
    <name type="scientific">Streptococcus massiliensis</name>
    <dbReference type="NCBI Taxonomy" id="313439"/>
    <lineage>
        <taxon>Bacteria</taxon>
        <taxon>Bacillati</taxon>
        <taxon>Bacillota</taxon>
        <taxon>Bacilli</taxon>
        <taxon>Lactobacillales</taxon>
        <taxon>Streptococcaceae</taxon>
        <taxon>Streptococcus</taxon>
    </lineage>
</organism>
<dbReference type="SMART" id="SM00347">
    <property type="entry name" value="HTH_MARR"/>
    <property type="match status" value="1"/>
</dbReference>
<evidence type="ECO:0000259" key="4">
    <source>
        <dbReference type="PROSITE" id="PS50995"/>
    </source>
</evidence>
<evidence type="ECO:0000256" key="1">
    <source>
        <dbReference type="ARBA" id="ARBA00023015"/>
    </source>
</evidence>
<dbReference type="InterPro" id="IPR036390">
    <property type="entry name" value="WH_DNA-bd_sf"/>
</dbReference>
<dbReference type="Proteomes" id="UP000254634">
    <property type="component" value="Unassembled WGS sequence"/>
</dbReference>
<dbReference type="GO" id="GO:0003700">
    <property type="term" value="F:DNA-binding transcription factor activity"/>
    <property type="evidence" value="ECO:0007669"/>
    <property type="project" value="InterPro"/>
</dbReference>
<evidence type="ECO:0000256" key="3">
    <source>
        <dbReference type="ARBA" id="ARBA00023163"/>
    </source>
</evidence>
<sequence>MKEEDLLQFSQKLQAFTDQYLQLKERQHYIANFPDLTLAEVHTLVSIARNEGTSLTELAKLQEVSRSAITQMIQRLEKKGLIFREENRQFKASYQLRLTGKGREVYQIHQQQHAYLNQQLLDVLKNYPTARLEEFKALMDDLEKIWQKLP</sequence>
<dbReference type="AlphaFoldDB" id="A0A380KZY6"/>
<dbReference type="SUPFAM" id="SSF46785">
    <property type="entry name" value="Winged helix' DNA-binding domain"/>
    <property type="match status" value="1"/>
</dbReference>
<dbReference type="PRINTS" id="PR00598">
    <property type="entry name" value="HTHMARR"/>
</dbReference>
<dbReference type="PANTHER" id="PTHR35790:SF4">
    <property type="entry name" value="HTH-TYPE TRANSCRIPTIONAL REGULATOR PCHR"/>
    <property type="match status" value="1"/>
</dbReference>
<dbReference type="PROSITE" id="PS50995">
    <property type="entry name" value="HTH_MARR_2"/>
    <property type="match status" value="1"/>
</dbReference>
<keyword evidence="6" id="KW-1185">Reference proteome</keyword>
<dbReference type="Pfam" id="PF01047">
    <property type="entry name" value="MarR"/>
    <property type="match status" value="1"/>
</dbReference>
<dbReference type="RefSeq" id="WP_018371938.1">
    <property type="nucleotide sequence ID" value="NZ_UHFR01000005.1"/>
</dbReference>
<dbReference type="GO" id="GO:0003677">
    <property type="term" value="F:DNA binding"/>
    <property type="evidence" value="ECO:0007669"/>
    <property type="project" value="UniProtKB-KW"/>
</dbReference>
<proteinExistence type="predicted"/>
<evidence type="ECO:0000313" key="5">
    <source>
        <dbReference type="EMBL" id="SUN76506.1"/>
    </source>
</evidence>
<feature type="domain" description="HTH marR-type" evidence="4">
    <location>
        <begin position="1"/>
        <end position="144"/>
    </location>
</feature>
<dbReference type="OrthoDB" id="2199821at2"/>
<gene>
    <name evidence="5" type="primary">mexR</name>
    <name evidence="5" type="ORF">NCTC13765_00999</name>
</gene>
<reference evidence="5" key="1">
    <citation type="submission" date="2018-06" db="EMBL/GenBank/DDBJ databases">
        <authorList>
            <consortium name="Pathogen Informatics"/>
            <person name="Doyle S."/>
        </authorList>
    </citation>
    <scope>NUCLEOTIDE SEQUENCE [LARGE SCALE GENOMIC DNA]</scope>
    <source>
        <strain evidence="5">NCTC13765</strain>
    </source>
</reference>
<dbReference type="STRING" id="1123307.GCA_000380065_01234"/>
<dbReference type="EMBL" id="UHFR01000005">
    <property type="protein sequence ID" value="SUN76506.1"/>
    <property type="molecule type" value="Genomic_DNA"/>
</dbReference>
<dbReference type="InterPro" id="IPR036388">
    <property type="entry name" value="WH-like_DNA-bd_sf"/>
</dbReference>
<evidence type="ECO:0000256" key="2">
    <source>
        <dbReference type="ARBA" id="ARBA00023125"/>
    </source>
</evidence>
<dbReference type="Gene3D" id="1.10.10.10">
    <property type="entry name" value="Winged helix-like DNA-binding domain superfamily/Winged helix DNA-binding domain"/>
    <property type="match status" value="1"/>
</dbReference>
<keyword evidence="2" id="KW-0238">DNA-binding</keyword>
<name>A0A380KZY6_9STRE</name>
<dbReference type="PANTHER" id="PTHR35790">
    <property type="entry name" value="HTH-TYPE TRANSCRIPTIONAL REGULATOR PCHR"/>
    <property type="match status" value="1"/>
</dbReference>
<keyword evidence="3" id="KW-0804">Transcription</keyword>
<dbReference type="InterPro" id="IPR000835">
    <property type="entry name" value="HTH_MarR-typ"/>
</dbReference>
<keyword evidence="1" id="KW-0805">Transcription regulation</keyword>
<accession>A0A380KZY6</accession>
<evidence type="ECO:0000313" key="6">
    <source>
        <dbReference type="Proteomes" id="UP000254634"/>
    </source>
</evidence>
<dbReference type="InterPro" id="IPR052067">
    <property type="entry name" value="Metal_resp_HTH_trans_reg"/>
</dbReference>
<protein>
    <submittedName>
        <fullName evidence="5">Putative transcriptional regulator</fullName>
    </submittedName>
</protein>